<evidence type="ECO:0000313" key="1">
    <source>
        <dbReference type="EMBL" id="KAI4557035.1"/>
    </source>
</evidence>
<proteinExistence type="predicted"/>
<sequence length="587" mass="65225">MAADKSSPMEKSWTIFKEYHIDEDVGFALPLPLEELPHPYDAWISIARNLPELINNNQLRVEVEKLAKLSIDGLRGHKAQRLAHLVLGYITMAYVWGRGDEDIRKVLPSNIAVPYCQLSEKLGLPPILLYADCVLANWKKKDPNGNMDILFSFPGGDCGKGFFLVSLLVEIAAASAIKVIPNIFDAVQREDTDTLQKALLDISSSLRKAKKAFSQIHGKYYYVDPNLFFSVLRIYLSGWKGNPLLSEGLLYEGVWDTPKKFAGGSAAQSSIFQCFDVLLGIQHTVGGVPSDFAAEFLQEMRTYMPPAHQSFLLSLKAKPSVREFVLSKGNATLQKTYNECVEAMVSLRNYHLGIVTKYIMIPASRQSKVERSSEEASESESKGTGGTNIMDFLKTMPLLNCRFLTGYREWRLAHLVLSFITMGYVWQDGETQPKEILPRNLALPFVEVSKNLGLPPILVHSDLVLANWATRNPGGMRDYMPPSHRAFVEEICGAPSLRTHVLSSGNGQLLTAYNQCVESLAALRTYHLALVTKYLITAPSKAKARRTSHLPRPPQALEERGTGGSAVVSFLKSVRDKTLEALLHPSG</sequence>
<dbReference type="Proteomes" id="UP001057279">
    <property type="component" value="Linkage Group LG25"/>
</dbReference>
<dbReference type="EMBL" id="CM043050">
    <property type="protein sequence ID" value="KAI4557035.1"/>
    <property type="molecule type" value="Genomic_DNA"/>
</dbReference>
<comment type="caution">
    <text evidence="1">The sequence shown here is derived from an EMBL/GenBank/DDBJ whole genome shotgun (WGS) entry which is preliminary data.</text>
</comment>
<organism evidence="1 2">
    <name type="scientific">Ovis ammon polii x Ovis aries</name>
    <dbReference type="NCBI Taxonomy" id="2918886"/>
    <lineage>
        <taxon>Eukaryota</taxon>
        <taxon>Metazoa</taxon>
        <taxon>Chordata</taxon>
        <taxon>Craniata</taxon>
        <taxon>Vertebrata</taxon>
        <taxon>Euteleostomi</taxon>
        <taxon>Mammalia</taxon>
        <taxon>Eutheria</taxon>
        <taxon>Laurasiatheria</taxon>
        <taxon>Artiodactyla</taxon>
        <taxon>Ruminantia</taxon>
        <taxon>Pecora</taxon>
        <taxon>Bovidae</taxon>
        <taxon>Caprinae</taxon>
        <taxon>Ovis</taxon>
    </lineage>
</organism>
<protein>
    <submittedName>
        <fullName evidence="1">Uncharacterized protein</fullName>
    </submittedName>
</protein>
<name>A0ACB9U375_9CETA</name>
<evidence type="ECO:0000313" key="2">
    <source>
        <dbReference type="Proteomes" id="UP001057279"/>
    </source>
</evidence>
<reference evidence="1" key="1">
    <citation type="submission" date="2022-03" db="EMBL/GenBank/DDBJ databases">
        <title>Genomic analyses of argali, domestic sheep and their hybrids provide insights into chromosomal evolution, heterosis and genetic basis of agronomic traits.</title>
        <authorList>
            <person name="Li M."/>
        </authorList>
    </citation>
    <scope>NUCLEOTIDE SEQUENCE</scope>
    <source>
        <strain evidence="1">F1 hybrid</strain>
    </source>
</reference>
<gene>
    <name evidence="1" type="ORF">MJG53_018989</name>
</gene>
<keyword evidence="2" id="KW-1185">Reference proteome</keyword>
<accession>A0ACB9U375</accession>